<name>A0AAJ3HVU3_PROHU</name>
<gene>
    <name evidence="2" type="ORF">M997_0031</name>
</gene>
<dbReference type="Gene3D" id="3.40.1260.10">
    <property type="entry name" value="DsrEFH-like"/>
    <property type="match status" value="1"/>
</dbReference>
<dbReference type="AlphaFoldDB" id="A0AAJ3HVU3"/>
<dbReference type="InterPro" id="IPR017462">
    <property type="entry name" value="Sulphur_relay_TusC/DsrF"/>
</dbReference>
<evidence type="ECO:0000313" key="2">
    <source>
        <dbReference type="EMBL" id="OAT51184.1"/>
    </source>
</evidence>
<organism evidence="2 3">
    <name type="scientific">Proteus hauseri ATCC 700826</name>
    <dbReference type="NCBI Taxonomy" id="1354271"/>
    <lineage>
        <taxon>Bacteria</taxon>
        <taxon>Pseudomonadati</taxon>
        <taxon>Pseudomonadota</taxon>
        <taxon>Gammaproteobacteria</taxon>
        <taxon>Enterobacterales</taxon>
        <taxon>Morganellaceae</taxon>
        <taxon>Proteus</taxon>
    </lineage>
</organism>
<dbReference type="PANTHER" id="PTHR38780">
    <property type="entry name" value="PROTEIN TUSC"/>
    <property type="match status" value="1"/>
</dbReference>
<dbReference type="EMBL" id="LXEV01000002">
    <property type="protein sequence ID" value="OAT51184.1"/>
    <property type="molecule type" value="Genomic_DNA"/>
</dbReference>
<dbReference type="RefSeq" id="WP_064718102.1">
    <property type="nucleotide sequence ID" value="NZ_LXEV01000002.1"/>
</dbReference>
<dbReference type="Pfam" id="PF02635">
    <property type="entry name" value="DsrE"/>
    <property type="match status" value="1"/>
</dbReference>
<sequence>MKKINSVAFVFTQAPHGNAAGREGLDALLATSALTEDIGVFFLSDGVFQLVDNQQPDGILSRHHAATFKVLPLYDITSIYVSQEDITLRGLSAQTSFVLAAQKLSFHDITQKLHDYDVVLRF</sequence>
<dbReference type="InterPro" id="IPR003787">
    <property type="entry name" value="Sulphur_relay_DsrE/F-like"/>
</dbReference>
<protein>
    <submittedName>
        <fullName evidence="2">TusC family tRNA 5-methylaminomethyl-2-thiouridine synthase</fullName>
    </submittedName>
</protein>
<reference evidence="2 3" key="1">
    <citation type="submission" date="2016-04" db="EMBL/GenBank/DDBJ databases">
        <title>ATOL: Assembling a taxonomically balanced genome-scale reconstruction of the evolutionary history of the Enterobacteriaceae.</title>
        <authorList>
            <person name="Plunkett G.III."/>
            <person name="Neeno-Eckwall E.C."/>
            <person name="Glasner J.D."/>
            <person name="Perna N.T."/>
        </authorList>
    </citation>
    <scope>NUCLEOTIDE SEQUENCE [LARGE SCALE GENOMIC DNA]</scope>
    <source>
        <strain evidence="2 3">ATCC 700826</strain>
    </source>
</reference>
<comment type="similarity">
    <text evidence="1">Belongs to the DsrF/TusC family.</text>
</comment>
<dbReference type="InterPro" id="IPR027396">
    <property type="entry name" value="DsrEFH-like"/>
</dbReference>
<evidence type="ECO:0000313" key="3">
    <source>
        <dbReference type="Proteomes" id="UP000078250"/>
    </source>
</evidence>
<dbReference type="NCBIfam" id="TIGR03010">
    <property type="entry name" value="sulf_tusC_dsrF"/>
    <property type="match status" value="1"/>
</dbReference>
<dbReference type="SUPFAM" id="SSF75169">
    <property type="entry name" value="DsrEFH-like"/>
    <property type="match status" value="1"/>
</dbReference>
<proteinExistence type="inferred from homology"/>
<dbReference type="NCBIfam" id="NF001238">
    <property type="entry name" value="PRK00211.1"/>
    <property type="match status" value="1"/>
</dbReference>
<accession>A0AAJ3HVU3</accession>
<dbReference type="Proteomes" id="UP000078250">
    <property type="component" value="Unassembled WGS sequence"/>
</dbReference>
<dbReference type="PANTHER" id="PTHR38780:SF1">
    <property type="entry name" value="PROTEIN TUSC"/>
    <property type="match status" value="1"/>
</dbReference>
<keyword evidence="3" id="KW-1185">Reference proteome</keyword>
<comment type="caution">
    <text evidence="2">The sequence shown here is derived from an EMBL/GenBank/DDBJ whole genome shotgun (WGS) entry which is preliminary data.</text>
</comment>
<evidence type="ECO:0000256" key="1">
    <source>
        <dbReference type="ARBA" id="ARBA00005996"/>
    </source>
</evidence>